<sequence length="190" mass="20383">MAKVEIVFFSAEGHTARQAKAVADGARGHADVRVWSLDADGNIPDMLWETLEKADAIIFGSPTHMGGPAWQFKKFADLSSEVWHQRGWQNKLAGGFTTSASTNGDKNETLNYFITFANQHGMLWVSLGQPAANKQENGPDDMNWTGANGGAMAISPANSDPSEAPRSGDLESARAYGARIAQMASRVEAA</sequence>
<evidence type="ECO:0000256" key="3">
    <source>
        <dbReference type="ARBA" id="ARBA00022643"/>
    </source>
</evidence>
<evidence type="ECO:0000313" key="7">
    <source>
        <dbReference type="Proteomes" id="UP000436822"/>
    </source>
</evidence>
<dbReference type="Pfam" id="PF03358">
    <property type="entry name" value="FMN_red"/>
    <property type="match status" value="1"/>
</dbReference>
<dbReference type="SUPFAM" id="SSF52218">
    <property type="entry name" value="Flavoproteins"/>
    <property type="match status" value="1"/>
</dbReference>
<feature type="domain" description="Flavodoxin-like" evidence="5">
    <location>
        <begin position="4"/>
        <end position="181"/>
    </location>
</feature>
<dbReference type="InterPro" id="IPR008254">
    <property type="entry name" value="Flavodoxin/NO_synth"/>
</dbReference>
<dbReference type="OrthoDB" id="9801479at2"/>
<keyword evidence="7" id="KW-1185">Reference proteome</keyword>
<dbReference type="Proteomes" id="UP000436822">
    <property type="component" value="Unassembled WGS sequence"/>
</dbReference>
<organism evidence="6 7">
    <name type="scientific">Litoreibacter roseus</name>
    <dbReference type="NCBI Taxonomy" id="2601869"/>
    <lineage>
        <taxon>Bacteria</taxon>
        <taxon>Pseudomonadati</taxon>
        <taxon>Pseudomonadota</taxon>
        <taxon>Alphaproteobacteria</taxon>
        <taxon>Rhodobacterales</taxon>
        <taxon>Roseobacteraceae</taxon>
        <taxon>Litoreibacter</taxon>
    </lineage>
</organism>
<evidence type="ECO:0000259" key="5">
    <source>
        <dbReference type="PROSITE" id="PS50902"/>
    </source>
</evidence>
<dbReference type="GO" id="GO:0009055">
    <property type="term" value="F:electron transfer activity"/>
    <property type="evidence" value="ECO:0007669"/>
    <property type="project" value="InterPro"/>
</dbReference>
<dbReference type="GO" id="GO:0010181">
    <property type="term" value="F:FMN binding"/>
    <property type="evidence" value="ECO:0007669"/>
    <property type="project" value="InterPro"/>
</dbReference>
<name>A0A6N6JHE2_9RHOB</name>
<protein>
    <submittedName>
        <fullName evidence="6">Tryptophan repressor binding protein</fullName>
    </submittedName>
</protein>
<feature type="region of interest" description="Disordered" evidence="4">
    <location>
        <begin position="146"/>
        <end position="171"/>
    </location>
</feature>
<dbReference type="Gene3D" id="3.40.50.360">
    <property type="match status" value="1"/>
</dbReference>
<evidence type="ECO:0000313" key="6">
    <source>
        <dbReference type="EMBL" id="GFE65751.1"/>
    </source>
</evidence>
<dbReference type="PROSITE" id="PS00201">
    <property type="entry name" value="FLAVODOXIN"/>
    <property type="match status" value="1"/>
</dbReference>
<evidence type="ECO:0000256" key="2">
    <source>
        <dbReference type="ARBA" id="ARBA00022630"/>
    </source>
</evidence>
<accession>A0A6N6JHE2</accession>
<comment type="cofactor">
    <cofactor evidence="1">
        <name>FMN</name>
        <dbReference type="ChEBI" id="CHEBI:58210"/>
    </cofactor>
</comment>
<dbReference type="RefSeq" id="WP_159808173.1">
    <property type="nucleotide sequence ID" value="NZ_BLJE01000003.1"/>
</dbReference>
<dbReference type="InterPro" id="IPR029039">
    <property type="entry name" value="Flavoprotein-like_sf"/>
</dbReference>
<dbReference type="PANTHER" id="PTHR30546">
    <property type="entry name" value="FLAVODOXIN-RELATED PROTEIN WRBA-RELATED"/>
    <property type="match status" value="1"/>
</dbReference>
<keyword evidence="2" id="KW-0285">Flavoprotein</keyword>
<dbReference type="PROSITE" id="PS50902">
    <property type="entry name" value="FLAVODOXIN_LIKE"/>
    <property type="match status" value="1"/>
</dbReference>
<proteinExistence type="predicted"/>
<dbReference type="PANTHER" id="PTHR30546:SF23">
    <property type="entry name" value="FLAVOPROTEIN-LIKE PROTEIN YCP4-RELATED"/>
    <property type="match status" value="1"/>
</dbReference>
<reference evidence="6 7" key="1">
    <citation type="submission" date="2019-12" db="EMBL/GenBank/DDBJ databases">
        <title>Litoreibacter badius sp. nov., a novel bacteriochlorophyll a-containing bacterium in the genus Litoreibacter.</title>
        <authorList>
            <person name="Kanamuro M."/>
            <person name="Takabe Y."/>
            <person name="Mori K."/>
            <person name="Takaichi S."/>
            <person name="Hanada S."/>
        </authorList>
    </citation>
    <scope>NUCLEOTIDE SEQUENCE [LARGE SCALE GENOMIC DNA]</scope>
    <source>
        <strain evidence="6 7">K6</strain>
    </source>
</reference>
<dbReference type="GO" id="GO:0003955">
    <property type="term" value="F:NAD(P)H dehydrogenase (quinone) activity"/>
    <property type="evidence" value="ECO:0007669"/>
    <property type="project" value="TreeGrafter"/>
</dbReference>
<dbReference type="GO" id="GO:0016020">
    <property type="term" value="C:membrane"/>
    <property type="evidence" value="ECO:0007669"/>
    <property type="project" value="TreeGrafter"/>
</dbReference>
<evidence type="ECO:0000256" key="1">
    <source>
        <dbReference type="ARBA" id="ARBA00001917"/>
    </source>
</evidence>
<dbReference type="InterPro" id="IPR005025">
    <property type="entry name" value="FMN_Rdtase-like_dom"/>
</dbReference>
<comment type="caution">
    <text evidence="6">The sequence shown here is derived from an EMBL/GenBank/DDBJ whole genome shotgun (WGS) entry which is preliminary data.</text>
</comment>
<gene>
    <name evidence="6" type="primary">wrbA</name>
    <name evidence="6" type="ORF">KIN_28250</name>
</gene>
<dbReference type="AlphaFoldDB" id="A0A6N6JHE2"/>
<keyword evidence="3" id="KW-0288">FMN</keyword>
<evidence type="ECO:0000256" key="4">
    <source>
        <dbReference type="SAM" id="MobiDB-lite"/>
    </source>
</evidence>
<dbReference type="EMBL" id="BLJE01000003">
    <property type="protein sequence ID" value="GFE65751.1"/>
    <property type="molecule type" value="Genomic_DNA"/>
</dbReference>
<dbReference type="InterPro" id="IPR001226">
    <property type="entry name" value="Flavodoxin_CS"/>
</dbReference>